<reference evidence="2" key="1">
    <citation type="submission" date="2022-11" db="EMBL/GenBank/DDBJ databases">
        <title>Genome Sequence of Cubamyces cubensis.</title>
        <authorList>
            <person name="Buettner E."/>
        </authorList>
    </citation>
    <scope>NUCLEOTIDE SEQUENCE</scope>
    <source>
        <strain evidence="2">MPL-01</strain>
    </source>
</reference>
<dbReference type="Proteomes" id="UP001215151">
    <property type="component" value="Unassembled WGS sequence"/>
</dbReference>
<gene>
    <name evidence="2" type="ORF">ONZ51_g1276</name>
</gene>
<evidence type="ECO:0000313" key="3">
    <source>
        <dbReference type="Proteomes" id="UP001215151"/>
    </source>
</evidence>
<protein>
    <submittedName>
        <fullName evidence="2">Uncharacterized protein</fullName>
    </submittedName>
</protein>
<sequence>MVNFAHAIRVSIIEPSYPSFALVMSKMEGTSDLGGQWRNRETDSARPPLQRTHSLQRTLTRFDDRCTARLGFAASPTYDVNQSRRPMLRRSIGRDEPPLEQYDPSSPSCLSAKPSLTTVFRVLIVDWCASVKDKCKSVV</sequence>
<proteinExistence type="predicted"/>
<evidence type="ECO:0000313" key="2">
    <source>
        <dbReference type="EMBL" id="KAJ8496194.1"/>
    </source>
</evidence>
<comment type="caution">
    <text evidence="2">The sequence shown here is derived from an EMBL/GenBank/DDBJ whole genome shotgun (WGS) entry which is preliminary data.</text>
</comment>
<keyword evidence="3" id="KW-1185">Reference proteome</keyword>
<evidence type="ECO:0000256" key="1">
    <source>
        <dbReference type="SAM" id="MobiDB-lite"/>
    </source>
</evidence>
<feature type="region of interest" description="Disordered" evidence="1">
    <location>
        <begin position="81"/>
        <end position="107"/>
    </location>
</feature>
<name>A0AAD7U2G3_9APHY</name>
<accession>A0AAD7U2G3</accession>
<dbReference type="EMBL" id="JAPEVG010000017">
    <property type="protein sequence ID" value="KAJ8496194.1"/>
    <property type="molecule type" value="Genomic_DNA"/>
</dbReference>
<organism evidence="2 3">
    <name type="scientific">Trametes cubensis</name>
    <dbReference type="NCBI Taxonomy" id="1111947"/>
    <lineage>
        <taxon>Eukaryota</taxon>
        <taxon>Fungi</taxon>
        <taxon>Dikarya</taxon>
        <taxon>Basidiomycota</taxon>
        <taxon>Agaricomycotina</taxon>
        <taxon>Agaricomycetes</taxon>
        <taxon>Polyporales</taxon>
        <taxon>Polyporaceae</taxon>
        <taxon>Trametes</taxon>
    </lineage>
</organism>
<dbReference type="AlphaFoldDB" id="A0AAD7U2G3"/>